<dbReference type="EMBL" id="BGZK01001081">
    <property type="protein sequence ID" value="GBP70635.1"/>
    <property type="molecule type" value="Genomic_DNA"/>
</dbReference>
<reference evidence="2 3" key="1">
    <citation type="journal article" date="2019" name="Commun. Biol.">
        <title>The bagworm genome reveals a unique fibroin gene that provides high tensile strength.</title>
        <authorList>
            <person name="Kono N."/>
            <person name="Nakamura H."/>
            <person name="Ohtoshi R."/>
            <person name="Tomita M."/>
            <person name="Numata K."/>
            <person name="Arakawa K."/>
        </authorList>
    </citation>
    <scope>NUCLEOTIDE SEQUENCE [LARGE SCALE GENOMIC DNA]</scope>
</reference>
<comment type="caution">
    <text evidence="2">The sequence shown here is derived from an EMBL/GenBank/DDBJ whole genome shotgun (WGS) entry which is preliminary data.</text>
</comment>
<name>A0A4C1Y890_EUMVA</name>
<protein>
    <submittedName>
        <fullName evidence="2">Uncharacterized protein</fullName>
    </submittedName>
</protein>
<sequence length="94" mass="10800">MFCERRQQIFEFRYSRRRGRDLSGDGARVRGVVSGDSGPLGDRIGSPFNRTSRRALRPHIRHWRFGAERLTSPRAIRQRPHGACARTSLYGTSD</sequence>
<dbReference type="AlphaFoldDB" id="A0A4C1Y890"/>
<evidence type="ECO:0000256" key="1">
    <source>
        <dbReference type="SAM" id="MobiDB-lite"/>
    </source>
</evidence>
<evidence type="ECO:0000313" key="2">
    <source>
        <dbReference type="EMBL" id="GBP70635.1"/>
    </source>
</evidence>
<dbReference type="Proteomes" id="UP000299102">
    <property type="component" value="Unassembled WGS sequence"/>
</dbReference>
<accession>A0A4C1Y890</accession>
<feature type="region of interest" description="Disordered" evidence="1">
    <location>
        <begin position="21"/>
        <end position="50"/>
    </location>
</feature>
<keyword evidence="3" id="KW-1185">Reference proteome</keyword>
<proteinExistence type="predicted"/>
<gene>
    <name evidence="2" type="ORF">EVAR_98215_1</name>
</gene>
<organism evidence="2 3">
    <name type="scientific">Eumeta variegata</name>
    <name type="common">Bagworm moth</name>
    <name type="synonym">Eumeta japonica</name>
    <dbReference type="NCBI Taxonomy" id="151549"/>
    <lineage>
        <taxon>Eukaryota</taxon>
        <taxon>Metazoa</taxon>
        <taxon>Ecdysozoa</taxon>
        <taxon>Arthropoda</taxon>
        <taxon>Hexapoda</taxon>
        <taxon>Insecta</taxon>
        <taxon>Pterygota</taxon>
        <taxon>Neoptera</taxon>
        <taxon>Endopterygota</taxon>
        <taxon>Lepidoptera</taxon>
        <taxon>Glossata</taxon>
        <taxon>Ditrysia</taxon>
        <taxon>Tineoidea</taxon>
        <taxon>Psychidae</taxon>
        <taxon>Oiketicinae</taxon>
        <taxon>Eumeta</taxon>
    </lineage>
</organism>
<evidence type="ECO:0000313" key="3">
    <source>
        <dbReference type="Proteomes" id="UP000299102"/>
    </source>
</evidence>